<dbReference type="Pfam" id="PF14111">
    <property type="entry name" value="DUF4283"/>
    <property type="match status" value="1"/>
</dbReference>
<dbReference type="Proteomes" id="UP000288805">
    <property type="component" value="Unassembled WGS sequence"/>
</dbReference>
<feature type="transmembrane region" description="Helical" evidence="5">
    <location>
        <begin position="121"/>
        <end position="140"/>
    </location>
</feature>
<dbReference type="PANTHER" id="PTHR45727">
    <property type="entry name" value="NPC INTRACELLULAR CHOLESTEROL TRANSPORTER 1"/>
    <property type="match status" value="1"/>
</dbReference>
<accession>A0A438JTU0</accession>
<sequence>MSYFGIVDNNGENYLQSASSLSVVRIWAFWSSIKWFAFIGQQADLGMPGSPYAINFKSRPESSGMELMNVSIYSCGDTSLGCSCGDCPSSPVCSDYEPPSPQQKDACSISLGSVKVKCIEFSLAILYIVLVSAFFGWGLFHRTRERRRIPASNMKPLLNFEDEKLTTLKVHEMVPQETNVQLSAVQGYMSSFYRQYGTWVAKNPSLVLCMSLAVVLILCLGLIRFKVETRPEKLWVGPGSRAAEEKNFFDSHLAPFYRIEQGVESIERCLIILNETSGMKKSHVIDEAKPVETSNFMFLMDFHHQMRCNCELLCKLSVWDVGIGKSLALVVDRYIKSGKSSSIVSDDNIQLLFEIQKKVDGLRANYSGSVVSLTDICLKPMGQDCATQSVLQYFKMDPENYYGYGGVQHVEYCFQVIVMRVGDGGAGGGRCCFVVESKSFEILINSSGGKLSGIVMERRKGFSNWIRLELRANGAGRYILCSVRDLEAKRFSLVFPEGRGLSGGWVLLAEKLRSLGIHLLAENKAGVGLVGAKEGWRDEEKKKGEENTRSFVEVAKAKAGRIGDAVWIQLGDRALKGRDEQLGRCLVGRWETEDKQCTNLDCLKLWGRSLWNLKGGVRFSYLGGTYFLAEFELAEEAERVLRRGNRRVQDKHFQLERWGPEAGCFRHGVHTNRCWVRAVGLPLNFWNQEVFRKLGDSCGGLVAVDEDTTNFSQLQWARFLVKSDGKDLPGALNLVVVSLCFAIQLWWEVPPWVSVTVPAQGRERLQGRDEGCLASHVGSSVGHRGYKEPWQ</sequence>
<evidence type="ECO:0000256" key="3">
    <source>
        <dbReference type="ARBA" id="ARBA00022989"/>
    </source>
</evidence>
<dbReference type="AlphaFoldDB" id="A0A438JTU0"/>
<evidence type="ECO:0000313" key="10">
    <source>
        <dbReference type="Proteomes" id="UP000288805"/>
    </source>
</evidence>
<keyword evidence="3 5" id="KW-1133">Transmembrane helix</keyword>
<name>A0A438JTU0_VITVI</name>
<dbReference type="InterPro" id="IPR025558">
    <property type="entry name" value="DUF4283"/>
</dbReference>
<dbReference type="PANTHER" id="PTHR45727:SF8">
    <property type="entry name" value="PATCHED FAMILY PROTEIN"/>
    <property type="match status" value="1"/>
</dbReference>
<evidence type="ECO:0000256" key="5">
    <source>
        <dbReference type="SAM" id="Phobius"/>
    </source>
</evidence>
<evidence type="ECO:0000259" key="6">
    <source>
        <dbReference type="Pfam" id="PF14111"/>
    </source>
</evidence>
<dbReference type="Pfam" id="PF22314">
    <property type="entry name" value="NPC1_MLD"/>
    <property type="match status" value="1"/>
</dbReference>
<dbReference type="GO" id="GO:0016020">
    <property type="term" value="C:membrane"/>
    <property type="evidence" value="ECO:0007669"/>
    <property type="project" value="UniProtKB-SubCell"/>
</dbReference>
<evidence type="ECO:0000259" key="7">
    <source>
        <dbReference type="Pfam" id="PF16414"/>
    </source>
</evidence>
<evidence type="ECO:0000256" key="4">
    <source>
        <dbReference type="ARBA" id="ARBA00023136"/>
    </source>
</evidence>
<keyword evidence="4 5" id="KW-0472">Membrane</keyword>
<dbReference type="InterPro" id="IPR032190">
    <property type="entry name" value="NPC1_N"/>
</dbReference>
<protein>
    <submittedName>
        <fullName evidence="9">Niemann-Pick C1 protein</fullName>
    </submittedName>
</protein>
<feature type="domain" description="DUF4283" evidence="6">
    <location>
        <begin position="580"/>
        <end position="664"/>
    </location>
</feature>
<evidence type="ECO:0000256" key="1">
    <source>
        <dbReference type="ARBA" id="ARBA00004141"/>
    </source>
</evidence>
<dbReference type="Pfam" id="PF16414">
    <property type="entry name" value="NPC1_N"/>
    <property type="match status" value="1"/>
</dbReference>
<gene>
    <name evidence="9" type="primary">NPC1_4</name>
    <name evidence="9" type="ORF">CK203_010515</name>
</gene>
<keyword evidence="2 5" id="KW-0812">Transmembrane</keyword>
<evidence type="ECO:0000259" key="8">
    <source>
        <dbReference type="Pfam" id="PF22314"/>
    </source>
</evidence>
<proteinExistence type="predicted"/>
<feature type="transmembrane region" description="Helical" evidence="5">
    <location>
        <begin position="205"/>
        <end position="223"/>
    </location>
</feature>
<comment type="subcellular location">
    <subcellularLocation>
        <location evidence="1">Membrane</location>
        <topology evidence="1">Multi-pass membrane protein</topology>
    </subcellularLocation>
</comment>
<evidence type="ECO:0000313" key="9">
    <source>
        <dbReference type="EMBL" id="RVX12383.1"/>
    </source>
</evidence>
<organism evidence="9 10">
    <name type="scientific">Vitis vinifera</name>
    <name type="common">Grape</name>
    <dbReference type="NCBI Taxonomy" id="29760"/>
    <lineage>
        <taxon>Eukaryota</taxon>
        <taxon>Viridiplantae</taxon>
        <taxon>Streptophyta</taxon>
        <taxon>Embryophyta</taxon>
        <taxon>Tracheophyta</taxon>
        <taxon>Spermatophyta</taxon>
        <taxon>Magnoliopsida</taxon>
        <taxon>eudicotyledons</taxon>
        <taxon>Gunneridae</taxon>
        <taxon>Pentapetalae</taxon>
        <taxon>rosids</taxon>
        <taxon>Vitales</taxon>
        <taxon>Vitaceae</taxon>
        <taxon>Viteae</taxon>
        <taxon>Vitis</taxon>
    </lineage>
</organism>
<feature type="domain" description="NPC1 middle luminal" evidence="8">
    <location>
        <begin position="339"/>
        <end position="400"/>
    </location>
</feature>
<dbReference type="InterPro" id="IPR053956">
    <property type="entry name" value="NPC1_MLD"/>
</dbReference>
<evidence type="ECO:0000256" key="2">
    <source>
        <dbReference type="ARBA" id="ARBA00022692"/>
    </source>
</evidence>
<comment type="caution">
    <text evidence="9">The sequence shown here is derived from an EMBL/GenBank/DDBJ whole genome shotgun (WGS) entry which is preliminary data.</text>
</comment>
<dbReference type="EMBL" id="QGNW01000028">
    <property type="protein sequence ID" value="RVX12383.1"/>
    <property type="molecule type" value="Genomic_DNA"/>
</dbReference>
<feature type="domain" description="Niemann-Pick C1 N-terminal" evidence="7">
    <location>
        <begin position="34"/>
        <end position="109"/>
    </location>
</feature>
<reference evidence="9 10" key="1">
    <citation type="journal article" date="2018" name="PLoS Genet.">
        <title>Population sequencing reveals clonal diversity and ancestral inbreeding in the grapevine cultivar Chardonnay.</title>
        <authorList>
            <person name="Roach M.J."/>
            <person name="Johnson D.L."/>
            <person name="Bohlmann J."/>
            <person name="van Vuuren H.J."/>
            <person name="Jones S.J."/>
            <person name="Pretorius I.S."/>
            <person name="Schmidt S.A."/>
            <person name="Borneman A.R."/>
        </authorList>
    </citation>
    <scope>NUCLEOTIDE SEQUENCE [LARGE SCALE GENOMIC DNA]</scope>
    <source>
        <strain evidence="10">cv. Chardonnay</strain>
        <tissue evidence="9">Leaf</tissue>
    </source>
</reference>